<accession>A0A1H7M962</accession>
<dbReference type="STRING" id="1036779.SAMN04515666_102756"/>
<dbReference type="SUPFAM" id="SSF54001">
    <property type="entry name" value="Cysteine proteinases"/>
    <property type="match status" value="1"/>
</dbReference>
<dbReference type="Gene3D" id="3.10.620.30">
    <property type="match status" value="1"/>
</dbReference>
<organism evidence="3 4">
    <name type="scientific">Bosea lupini</name>
    <dbReference type="NCBI Taxonomy" id="1036779"/>
    <lineage>
        <taxon>Bacteria</taxon>
        <taxon>Pseudomonadati</taxon>
        <taxon>Pseudomonadota</taxon>
        <taxon>Alphaproteobacteria</taxon>
        <taxon>Hyphomicrobiales</taxon>
        <taxon>Boseaceae</taxon>
        <taxon>Bosea</taxon>
    </lineage>
</organism>
<dbReference type="SMART" id="SM00460">
    <property type="entry name" value="TGc"/>
    <property type="match status" value="1"/>
</dbReference>
<protein>
    <submittedName>
        <fullName evidence="3">Uncharacterized conserved protein, DUF2126 family</fullName>
    </submittedName>
</protein>
<evidence type="ECO:0000313" key="3">
    <source>
        <dbReference type="EMBL" id="SEL07275.1"/>
    </source>
</evidence>
<dbReference type="RefSeq" id="WP_091832087.1">
    <property type="nucleotide sequence ID" value="NZ_FOAN01000002.1"/>
</dbReference>
<keyword evidence="4" id="KW-1185">Reference proteome</keyword>
<evidence type="ECO:0000259" key="2">
    <source>
        <dbReference type="SMART" id="SM00460"/>
    </source>
</evidence>
<dbReference type="Pfam" id="PF01841">
    <property type="entry name" value="Transglut_core"/>
    <property type="match status" value="1"/>
</dbReference>
<proteinExistence type="predicted"/>
<dbReference type="InterPro" id="IPR038765">
    <property type="entry name" value="Papain-like_cys_pep_sf"/>
</dbReference>
<dbReference type="InterPro" id="IPR013589">
    <property type="entry name" value="Bac_transglu_N"/>
</dbReference>
<dbReference type="PANTHER" id="PTHR33490:SF1">
    <property type="entry name" value="SLL1233 PROTEIN"/>
    <property type="match status" value="1"/>
</dbReference>
<dbReference type="Proteomes" id="UP000199664">
    <property type="component" value="Unassembled WGS sequence"/>
</dbReference>
<dbReference type="InterPro" id="IPR018667">
    <property type="entry name" value="DUF2126"/>
</dbReference>
<dbReference type="PANTHER" id="PTHR33490">
    <property type="entry name" value="BLR5614 PROTEIN-RELATED"/>
    <property type="match status" value="1"/>
</dbReference>
<dbReference type="Pfam" id="PF09899">
    <property type="entry name" value="DUF2126"/>
    <property type="match status" value="1"/>
</dbReference>
<dbReference type="AlphaFoldDB" id="A0A1H7M962"/>
<dbReference type="OrthoDB" id="9804023at2"/>
<evidence type="ECO:0000313" key="4">
    <source>
        <dbReference type="Proteomes" id="UP000199664"/>
    </source>
</evidence>
<feature type="region of interest" description="Disordered" evidence="1">
    <location>
        <begin position="556"/>
        <end position="612"/>
    </location>
</feature>
<feature type="domain" description="Transglutaminase-like" evidence="2">
    <location>
        <begin position="172"/>
        <end position="248"/>
    </location>
</feature>
<reference evidence="4" key="1">
    <citation type="submission" date="2016-10" db="EMBL/GenBank/DDBJ databases">
        <authorList>
            <person name="Varghese N."/>
            <person name="Submissions S."/>
        </authorList>
    </citation>
    <scope>NUCLEOTIDE SEQUENCE [LARGE SCALE GENOMIC DNA]</scope>
    <source>
        <strain evidence="4">LMG 26383,CCUG 61248,R- 45681</strain>
    </source>
</reference>
<dbReference type="Pfam" id="PF08379">
    <property type="entry name" value="Bact_transglu_N"/>
    <property type="match status" value="1"/>
</dbReference>
<name>A0A1H7M962_9HYPH</name>
<gene>
    <name evidence="3" type="ORF">SAMN04515666_102756</name>
</gene>
<sequence length="1127" mass="125113">MAIIAALHHLTHYRYDRPVTLGPQIVRLRPAPHCRSAVKSYSLKVTPAEHFVNWQQDPNGNWLARYVFPEPVTEFRIEVDLVTELSIINPFDFFVASEAEEFPFAYPDELSDELAPYLVKEEAGPLLAAFLATIPREKTNTVNFIVDLNARLQQMIAYGIRMEPGVQEPEQTLAIKSGSCRDTSWLLVQILRHIGLAARFVSGYLIQMKADVDPLEGPRGTDKDFTDLHAWAEVYLPGAGWIGMDPTSGLLTGEGHLPLAATPHYRSAAPVSGVASYAETQFAFDMSVTRVHEVPRITLPFSDASWTELDALGEQVEADLTAQDVRLTMGGEPTFVSIDDQTGEEWNTAAVGPTKRERADVLIRRLRERFAPGGMLHYGQGKWYPGESLPRWAFALYWREDGEPIWRNAALIAREPGVKTGGDREHEVVPSSAAVERLAAGLSERLGLGADYVLPAYEDTGHWLVKEGQLPENVDPLDPKLSDPEERARMVRVFERGLGKPSGYVIPVQRWQAAADDRRWRSEKWKLRRGKLFLVPGDSPVGFRLPLGSLPHVPAKSYPHIHPQDPLEPRGPLPPATASSPGAPRAADSPPSFDGPIQPTRPAGSSEPQTARQDIVEQELGAESVRTALSIEVRDGVLCVFLPPVERVEDYLDLIASIEATAEETGQPVHIEGYSPPHDPRLNVIKVTPDPGVIEVNIHPAKTWAEAVAITRGVYEEARQSRLCAEKFMVDGRHTGTGGGNHVVLGGVTPADSPFLRRPDLLKSIVLYWQRHPSLSYLFSGLFIGPTSQAPRIDEARHDQLYELEIALAQTPGPHDPAIPLWLVDRLYRNLLVDVSGNTHRTEICIDKLYSPDGPTGRLGLIEFRSFEMPPDARMSLAQQLLIRALIAWFWREPQQGRLVRWGTSLHDRFMLPEIVSQDFRDVLADLERAGYRFDPAWFSAQHEFRFPFFGRINQGGVELELRQALEPWHVMGEEGAIGGTVRYVDSSVERLQVKATGLTPGRHVITCNGRALPMTDIAAGTCIAGLRFKAWQPASGLHPTIPVHAPLTFDIVDTWAGRSLGGCVYHVAHPGGRNYETPPVNSYEAEARRLARFEAIGHSPGPLAIPAEERNPEFPMTLDLRRPPGV</sequence>
<dbReference type="InterPro" id="IPR002931">
    <property type="entry name" value="Transglutaminase-like"/>
</dbReference>
<evidence type="ECO:0000256" key="1">
    <source>
        <dbReference type="SAM" id="MobiDB-lite"/>
    </source>
</evidence>
<dbReference type="EMBL" id="FOAN01000002">
    <property type="protein sequence ID" value="SEL07275.1"/>
    <property type="molecule type" value="Genomic_DNA"/>
</dbReference>